<dbReference type="GO" id="GO:0005730">
    <property type="term" value="C:nucleolus"/>
    <property type="evidence" value="ECO:0007669"/>
    <property type="project" value="TreeGrafter"/>
</dbReference>
<dbReference type="Proteomes" id="UP001146120">
    <property type="component" value="Unassembled WGS sequence"/>
</dbReference>
<dbReference type="GO" id="GO:0031499">
    <property type="term" value="C:TRAMP complex"/>
    <property type="evidence" value="ECO:0007669"/>
    <property type="project" value="TreeGrafter"/>
</dbReference>
<dbReference type="InterPro" id="IPR045862">
    <property type="entry name" value="Trf4-like"/>
</dbReference>
<dbReference type="SUPFAM" id="SSF81631">
    <property type="entry name" value="PAP/OAS1 substrate-binding domain"/>
    <property type="match status" value="1"/>
</dbReference>
<evidence type="ECO:0000313" key="5">
    <source>
        <dbReference type="EMBL" id="DAZ94204.1"/>
    </source>
</evidence>
<accession>A0AAV2YM71</accession>
<dbReference type="GO" id="GO:0003729">
    <property type="term" value="F:mRNA binding"/>
    <property type="evidence" value="ECO:0007669"/>
    <property type="project" value="TreeGrafter"/>
</dbReference>
<dbReference type="Gene3D" id="3.30.460.10">
    <property type="entry name" value="Beta Polymerase, domain 2"/>
    <property type="match status" value="1"/>
</dbReference>
<dbReference type="Gene3D" id="1.10.1410.10">
    <property type="match status" value="1"/>
</dbReference>
<dbReference type="PANTHER" id="PTHR23092">
    <property type="entry name" value="POLY(A) RNA POLYMERASE"/>
    <property type="match status" value="1"/>
</dbReference>
<dbReference type="AlphaFoldDB" id="A0AAV2YM71"/>
<dbReference type="GO" id="GO:0046872">
    <property type="term" value="F:metal ion binding"/>
    <property type="evidence" value="ECO:0007669"/>
    <property type="project" value="UniProtKB-KW"/>
</dbReference>
<organism evidence="5 6">
    <name type="scientific">Lagenidium giganteum</name>
    <dbReference type="NCBI Taxonomy" id="4803"/>
    <lineage>
        <taxon>Eukaryota</taxon>
        <taxon>Sar</taxon>
        <taxon>Stramenopiles</taxon>
        <taxon>Oomycota</taxon>
        <taxon>Peronosporomycetes</taxon>
        <taxon>Pythiales</taxon>
        <taxon>Pythiaceae</taxon>
    </lineage>
</organism>
<name>A0AAV2YM71_9STRA</name>
<dbReference type="SUPFAM" id="SSF81301">
    <property type="entry name" value="Nucleotidyltransferase"/>
    <property type="match status" value="1"/>
</dbReference>
<feature type="domain" description="PAP-associated" evidence="3">
    <location>
        <begin position="208"/>
        <end position="263"/>
    </location>
</feature>
<gene>
    <name evidence="5" type="ORF">N0F65_000431</name>
</gene>
<dbReference type="InterPro" id="IPR002058">
    <property type="entry name" value="PAP_assoc"/>
</dbReference>
<dbReference type="InterPro" id="IPR043519">
    <property type="entry name" value="NT_sf"/>
</dbReference>
<protein>
    <recommendedName>
        <fullName evidence="7">Polynucleotide adenylyltransferase</fullName>
    </recommendedName>
</protein>
<proteinExistence type="predicted"/>
<dbReference type="InterPro" id="IPR054708">
    <property type="entry name" value="MTPAP-like_central"/>
</dbReference>
<feature type="domain" description="Poly(A) RNA polymerase mitochondrial-like central palm" evidence="4">
    <location>
        <begin position="42"/>
        <end position="152"/>
    </location>
</feature>
<dbReference type="Pfam" id="PF22600">
    <property type="entry name" value="MTPAP-like_central"/>
    <property type="match status" value="1"/>
</dbReference>
<dbReference type="PANTHER" id="PTHR23092:SF15">
    <property type="entry name" value="INACTIVE NON-CANONICAL POLY(A) RNA POLYMERASE PROTEIN TRF4-2-RELATED"/>
    <property type="match status" value="1"/>
</dbReference>
<dbReference type="EMBL" id="DAKRPA010000263">
    <property type="protein sequence ID" value="DAZ94204.1"/>
    <property type="molecule type" value="Genomic_DNA"/>
</dbReference>
<dbReference type="CDD" id="cd05402">
    <property type="entry name" value="NT_PAP_TUTase"/>
    <property type="match status" value="1"/>
</dbReference>
<dbReference type="GO" id="GO:0043634">
    <property type="term" value="P:polyadenylation-dependent ncRNA catabolic process"/>
    <property type="evidence" value="ECO:0007669"/>
    <property type="project" value="TreeGrafter"/>
</dbReference>
<reference evidence="5" key="2">
    <citation type="journal article" date="2023" name="Microbiol Resour">
        <title>Decontamination and Annotation of the Draft Genome Sequence of the Oomycete Lagenidium giganteum ARSEF 373.</title>
        <authorList>
            <person name="Morgan W.R."/>
            <person name="Tartar A."/>
        </authorList>
    </citation>
    <scope>NUCLEOTIDE SEQUENCE</scope>
    <source>
        <strain evidence="5">ARSEF 373</strain>
    </source>
</reference>
<dbReference type="Pfam" id="PF03828">
    <property type="entry name" value="PAP_assoc"/>
    <property type="match status" value="1"/>
</dbReference>
<evidence type="ECO:0008006" key="7">
    <source>
        <dbReference type="Google" id="ProtNLM"/>
    </source>
</evidence>
<keyword evidence="6" id="KW-1185">Reference proteome</keyword>
<comment type="caution">
    <text evidence="5">The sequence shown here is derived from an EMBL/GenBank/DDBJ whole genome shotgun (WGS) entry which is preliminary data.</text>
</comment>
<sequence length="325" mass="35759">MYWPTGTDGLALSRLSHEINSFAQYTNDLVNSVRPAVDAAIVSMSECVQSIWPEASVVCFGSFANGLWLPSSDIDVVIMGIPNEDINSKTSSKFLLGIKEQPWIQSIDVVRSAKVPVAKLVLLDSDLRMDISIENVHTRLGIEASHVVRDYVDAIPTLYPMIIVLKQFLREKGLNIAFTGGLSSYCVALMAAFFIQREGQVEAPLSEVGQLLLNFLEYYSMVFDYRTMGISLKPEAFGEYMLAAHLTMTNGVPLMPKLVIDDPVYLDGQHNAAAGAFAIARVIAAFENAFYAVSFHRATKFTPTPLCQMLHWTGHSASLQSTPPS</sequence>
<keyword evidence="2" id="KW-0460">Magnesium</keyword>
<keyword evidence="1" id="KW-0479">Metal-binding</keyword>
<evidence type="ECO:0000256" key="1">
    <source>
        <dbReference type="ARBA" id="ARBA00022723"/>
    </source>
</evidence>
<evidence type="ECO:0000313" key="6">
    <source>
        <dbReference type="Proteomes" id="UP001146120"/>
    </source>
</evidence>
<dbReference type="GO" id="GO:0031123">
    <property type="term" value="P:RNA 3'-end processing"/>
    <property type="evidence" value="ECO:0007669"/>
    <property type="project" value="TreeGrafter"/>
</dbReference>
<evidence type="ECO:0000259" key="4">
    <source>
        <dbReference type="Pfam" id="PF22600"/>
    </source>
</evidence>
<evidence type="ECO:0000259" key="3">
    <source>
        <dbReference type="Pfam" id="PF03828"/>
    </source>
</evidence>
<evidence type="ECO:0000256" key="2">
    <source>
        <dbReference type="ARBA" id="ARBA00022842"/>
    </source>
</evidence>
<reference evidence="5" key="1">
    <citation type="submission" date="2022-11" db="EMBL/GenBank/DDBJ databases">
        <authorList>
            <person name="Morgan W.R."/>
            <person name="Tartar A."/>
        </authorList>
    </citation>
    <scope>NUCLEOTIDE SEQUENCE</scope>
    <source>
        <strain evidence="5">ARSEF 373</strain>
    </source>
</reference>
<dbReference type="GO" id="GO:1990817">
    <property type="term" value="F:poly(A) RNA polymerase activity"/>
    <property type="evidence" value="ECO:0007669"/>
    <property type="project" value="InterPro"/>
</dbReference>